<keyword evidence="1" id="KW-0175">Coiled coil</keyword>
<dbReference type="OrthoDB" id="9998218at2759"/>
<dbReference type="Gene3D" id="2.60.120.920">
    <property type="match status" value="1"/>
</dbReference>
<organism evidence="2 3">
    <name type="scientific">Rotaria magnacalcarata</name>
    <dbReference type="NCBI Taxonomy" id="392030"/>
    <lineage>
        <taxon>Eukaryota</taxon>
        <taxon>Metazoa</taxon>
        <taxon>Spiralia</taxon>
        <taxon>Gnathifera</taxon>
        <taxon>Rotifera</taxon>
        <taxon>Eurotatoria</taxon>
        <taxon>Bdelloidea</taxon>
        <taxon>Philodinida</taxon>
        <taxon>Philodinidae</taxon>
        <taxon>Rotaria</taxon>
    </lineage>
</organism>
<proteinExistence type="predicted"/>
<dbReference type="Proteomes" id="UP000663834">
    <property type="component" value="Unassembled WGS sequence"/>
</dbReference>
<accession>A0A816DUU5</accession>
<dbReference type="InterPro" id="IPR043136">
    <property type="entry name" value="B30.2/SPRY_sf"/>
</dbReference>
<name>A0A816DUU5_9BILA</name>
<evidence type="ECO:0000313" key="2">
    <source>
        <dbReference type="EMBL" id="CAF1639374.1"/>
    </source>
</evidence>
<evidence type="ECO:0000256" key="1">
    <source>
        <dbReference type="SAM" id="Coils"/>
    </source>
</evidence>
<dbReference type="EMBL" id="CAJNOW010015196">
    <property type="protein sequence ID" value="CAF1639374.1"/>
    <property type="molecule type" value="Genomic_DNA"/>
</dbReference>
<sequence length="331" mass="38429">MASSRRQNISCATCGKTAGIFTCRGCSENFCLPHTNDHRAAIEKQMDHITRIHDQFKQAISGPSTEEFQQSLMQQIGRWEQESIRKIQEVANDTRQKLSIIVRDRTENIKDKVAQITAQLKRARQDGEFFENDLKEWSDKLKKFQPLLTKQQKIKINVDKNSIPFISKISLHDLSNDSILQSLTDPSYETNYDDDIQDECEDYSDIKEQAEYSDGEHSIRFKIDQYDRNSLILFGITSKDASDITNPFDNPTLYGWTGENGVYRAGELYQNYRGYKSDIQTDDIFMLGINCDREIITLTNERTRQRYELGIDTTKCPLPWQPSVRFFVNQE</sequence>
<reference evidence="2" key="1">
    <citation type="submission" date="2021-02" db="EMBL/GenBank/DDBJ databases">
        <authorList>
            <person name="Nowell W R."/>
        </authorList>
    </citation>
    <scope>NUCLEOTIDE SEQUENCE</scope>
</reference>
<protein>
    <recommendedName>
        <fullName evidence="4">B30.2/SPRY domain-containing protein</fullName>
    </recommendedName>
</protein>
<evidence type="ECO:0000313" key="3">
    <source>
        <dbReference type="Proteomes" id="UP000663834"/>
    </source>
</evidence>
<gene>
    <name evidence="2" type="ORF">KQP761_LOCUS27757</name>
</gene>
<dbReference type="AlphaFoldDB" id="A0A816DUU5"/>
<comment type="caution">
    <text evidence="2">The sequence shown here is derived from an EMBL/GenBank/DDBJ whole genome shotgun (WGS) entry which is preliminary data.</text>
</comment>
<feature type="coiled-coil region" evidence="1">
    <location>
        <begin position="106"/>
        <end position="140"/>
    </location>
</feature>
<evidence type="ECO:0008006" key="4">
    <source>
        <dbReference type="Google" id="ProtNLM"/>
    </source>
</evidence>